<dbReference type="RefSeq" id="WP_244642108.1">
    <property type="nucleotide sequence ID" value="NZ_BMGG01000007.1"/>
</dbReference>
<accession>A0A916XJW2</accession>
<keyword evidence="1" id="KW-0732">Signal</keyword>
<dbReference type="EMBL" id="BMGG01000007">
    <property type="protein sequence ID" value="GGC79348.1"/>
    <property type="molecule type" value="Genomic_DNA"/>
</dbReference>
<reference evidence="2" key="1">
    <citation type="journal article" date="2014" name="Int. J. Syst. Evol. Microbiol.">
        <title>Complete genome sequence of Corynebacterium casei LMG S-19264T (=DSM 44701T), isolated from a smear-ripened cheese.</title>
        <authorList>
            <consortium name="US DOE Joint Genome Institute (JGI-PGF)"/>
            <person name="Walter F."/>
            <person name="Albersmeier A."/>
            <person name="Kalinowski J."/>
            <person name="Ruckert C."/>
        </authorList>
    </citation>
    <scope>NUCLEOTIDE SEQUENCE</scope>
    <source>
        <strain evidence="2">CGMCC 1.12919</strain>
    </source>
</reference>
<proteinExistence type="predicted"/>
<name>A0A916XJW2_9HYPH</name>
<feature type="signal peptide" evidence="1">
    <location>
        <begin position="1"/>
        <end position="20"/>
    </location>
</feature>
<reference evidence="2" key="2">
    <citation type="submission" date="2020-09" db="EMBL/GenBank/DDBJ databases">
        <authorList>
            <person name="Sun Q."/>
            <person name="Zhou Y."/>
        </authorList>
    </citation>
    <scope>NUCLEOTIDE SEQUENCE</scope>
    <source>
        <strain evidence="2">CGMCC 1.12919</strain>
    </source>
</reference>
<dbReference type="AlphaFoldDB" id="A0A916XJW2"/>
<sequence>MRTPALFLIASLLACLPAEAGPIAVGLTSISSAASGLVEPAAARYRAGGVRAGPYRAGGYRRGAVAGPRGVAVRGTRAAVGPYGGAAIRRGAVVGPRGNVFARRTVVVNGRYRPYGAWWPAGGAITAGAAIGFVTAATAAAWAGAPPAAGYCWFYTDASRTTGFWDRCP</sequence>
<keyword evidence="3" id="KW-1185">Reference proteome</keyword>
<evidence type="ECO:0000256" key="1">
    <source>
        <dbReference type="SAM" id="SignalP"/>
    </source>
</evidence>
<comment type="caution">
    <text evidence="2">The sequence shown here is derived from an EMBL/GenBank/DDBJ whole genome shotgun (WGS) entry which is preliminary data.</text>
</comment>
<feature type="chain" id="PRO_5037618214" evidence="1">
    <location>
        <begin position="21"/>
        <end position="169"/>
    </location>
</feature>
<dbReference type="PROSITE" id="PS51257">
    <property type="entry name" value="PROKAR_LIPOPROTEIN"/>
    <property type="match status" value="1"/>
</dbReference>
<organism evidence="2 3">
    <name type="scientific">Chelatococcus reniformis</name>
    <dbReference type="NCBI Taxonomy" id="1494448"/>
    <lineage>
        <taxon>Bacteria</taxon>
        <taxon>Pseudomonadati</taxon>
        <taxon>Pseudomonadota</taxon>
        <taxon>Alphaproteobacteria</taxon>
        <taxon>Hyphomicrobiales</taxon>
        <taxon>Chelatococcaceae</taxon>
        <taxon>Chelatococcus</taxon>
    </lineage>
</organism>
<evidence type="ECO:0000313" key="2">
    <source>
        <dbReference type="EMBL" id="GGC79348.1"/>
    </source>
</evidence>
<evidence type="ECO:0000313" key="3">
    <source>
        <dbReference type="Proteomes" id="UP000637002"/>
    </source>
</evidence>
<protein>
    <submittedName>
        <fullName evidence="2">Uncharacterized protein</fullName>
    </submittedName>
</protein>
<dbReference type="Proteomes" id="UP000637002">
    <property type="component" value="Unassembled WGS sequence"/>
</dbReference>
<gene>
    <name evidence="2" type="ORF">GCM10010994_41780</name>
</gene>